<organism evidence="2 3">
    <name type="scientific">Cladonia borealis</name>
    <dbReference type="NCBI Taxonomy" id="184061"/>
    <lineage>
        <taxon>Eukaryota</taxon>
        <taxon>Fungi</taxon>
        <taxon>Dikarya</taxon>
        <taxon>Ascomycota</taxon>
        <taxon>Pezizomycotina</taxon>
        <taxon>Lecanoromycetes</taxon>
        <taxon>OSLEUM clade</taxon>
        <taxon>Lecanoromycetidae</taxon>
        <taxon>Lecanorales</taxon>
        <taxon>Lecanorineae</taxon>
        <taxon>Cladoniaceae</taxon>
        <taxon>Cladonia</taxon>
    </lineage>
</organism>
<sequence>MVLPHVILHLLTGLAASSITDAQRWEPRPTCWTCMSRGKILEPGIGINLELSYITAAIRYHNSSVRNIVRIEGTQEYKSLMRGLAVRDSRDAIYTSGEPWKAEHGLTSHSSNTEVNLDLAQHQLTPSLRDPAQIIGSLLCTLKASAKASISQPLSSALATFPNLPGLQYQVVSDAFDYAGIHLLNEGRLAPVAAASAANGLGLCETYAELDVCDVEEAQMAMKRVLAIDYTRAALTVTLSPFQASHNGFDWNEHRAWDLGADALLDREGVELDKYWQRVRDEVQKLPKKAQVGRPITHVLLTGESALDEAFLDVARDALSDVLPEAVALSFTQTSVMQMVSPLFAKARGAAELAKRKSESPDECVETAICRWWRKQIG</sequence>
<gene>
    <name evidence="2" type="ORF">JMJ35_001169</name>
</gene>
<feature type="signal peptide" evidence="1">
    <location>
        <begin position="1"/>
        <end position="22"/>
    </location>
</feature>
<accession>A0AA39UEH1</accession>
<evidence type="ECO:0008006" key="4">
    <source>
        <dbReference type="Google" id="ProtNLM"/>
    </source>
</evidence>
<reference evidence="2" key="1">
    <citation type="submission" date="2023-03" db="EMBL/GenBank/DDBJ databases">
        <title>Complete genome of Cladonia borealis.</title>
        <authorList>
            <person name="Park H."/>
        </authorList>
    </citation>
    <scope>NUCLEOTIDE SEQUENCE</scope>
    <source>
        <strain evidence="2">ANT050790</strain>
    </source>
</reference>
<name>A0AA39UEH1_9LECA</name>
<dbReference type="AlphaFoldDB" id="A0AA39UEH1"/>
<feature type="chain" id="PRO_5041415458" description="Actin-like ATPase domain-containing protein" evidence="1">
    <location>
        <begin position="23"/>
        <end position="378"/>
    </location>
</feature>
<evidence type="ECO:0000256" key="1">
    <source>
        <dbReference type="SAM" id="SignalP"/>
    </source>
</evidence>
<dbReference type="EMBL" id="JAFEKC020000002">
    <property type="protein sequence ID" value="KAK0516566.1"/>
    <property type="molecule type" value="Genomic_DNA"/>
</dbReference>
<dbReference type="Proteomes" id="UP001166286">
    <property type="component" value="Unassembled WGS sequence"/>
</dbReference>
<keyword evidence="3" id="KW-1185">Reference proteome</keyword>
<keyword evidence="1" id="KW-0732">Signal</keyword>
<evidence type="ECO:0000313" key="2">
    <source>
        <dbReference type="EMBL" id="KAK0516566.1"/>
    </source>
</evidence>
<evidence type="ECO:0000313" key="3">
    <source>
        <dbReference type="Proteomes" id="UP001166286"/>
    </source>
</evidence>
<protein>
    <recommendedName>
        <fullName evidence="4">Actin-like ATPase domain-containing protein</fullName>
    </recommendedName>
</protein>
<proteinExistence type="predicted"/>
<comment type="caution">
    <text evidence="2">The sequence shown here is derived from an EMBL/GenBank/DDBJ whole genome shotgun (WGS) entry which is preliminary data.</text>
</comment>